<organism evidence="2 3">
    <name type="scientific">Endocarpon pusillum</name>
    <dbReference type="NCBI Taxonomy" id="364733"/>
    <lineage>
        <taxon>Eukaryota</taxon>
        <taxon>Fungi</taxon>
        <taxon>Dikarya</taxon>
        <taxon>Ascomycota</taxon>
        <taxon>Pezizomycotina</taxon>
        <taxon>Eurotiomycetes</taxon>
        <taxon>Chaetothyriomycetidae</taxon>
        <taxon>Verrucariales</taxon>
        <taxon>Verrucariaceae</taxon>
        <taxon>Endocarpon</taxon>
    </lineage>
</organism>
<evidence type="ECO:0000313" key="3">
    <source>
        <dbReference type="Proteomes" id="UP000606974"/>
    </source>
</evidence>
<protein>
    <submittedName>
        <fullName evidence="2">Uncharacterized protein</fullName>
    </submittedName>
</protein>
<dbReference type="AlphaFoldDB" id="A0A8H7APN7"/>
<gene>
    <name evidence="2" type="ORF">GJ744_006078</name>
</gene>
<keyword evidence="3" id="KW-1185">Reference proteome</keyword>
<proteinExistence type="predicted"/>
<comment type="caution">
    <text evidence="2">The sequence shown here is derived from an EMBL/GenBank/DDBJ whole genome shotgun (WGS) entry which is preliminary data.</text>
</comment>
<reference evidence="2" key="1">
    <citation type="submission" date="2020-02" db="EMBL/GenBank/DDBJ databases">
        <authorList>
            <person name="Palmer J.M."/>
        </authorList>
    </citation>
    <scope>NUCLEOTIDE SEQUENCE</scope>
    <source>
        <strain evidence="2">EPUS1.4</strain>
        <tissue evidence="2">Thallus</tissue>
    </source>
</reference>
<dbReference type="Proteomes" id="UP000606974">
    <property type="component" value="Unassembled WGS sequence"/>
</dbReference>
<evidence type="ECO:0000256" key="1">
    <source>
        <dbReference type="SAM" id="MobiDB-lite"/>
    </source>
</evidence>
<sequence>MKRTYPSLKLPMNGSQGDRNNLRRRFASARKVVHLFKHAFKIQSRSFVIHHAQKNFGSIHRIRDELLVIKWLHRRPAPANLYRSGMICVSPSDTCNTANLFSNDRLNQLRVHGPG</sequence>
<accession>A0A8H7APN7</accession>
<evidence type="ECO:0000313" key="2">
    <source>
        <dbReference type="EMBL" id="KAF7510712.1"/>
    </source>
</evidence>
<feature type="region of interest" description="Disordered" evidence="1">
    <location>
        <begin position="1"/>
        <end position="20"/>
    </location>
</feature>
<name>A0A8H7APN7_9EURO</name>
<dbReference type="EMBL" id="JAACFV010000027">
    <property type="protein sequence ID" value="KAF7510712.1"/>
    <property type="molecule type" value="Genomic_DNA"/>
</dbReference>